<sequence>MITISNGKFTAEIDPLGAQLTTLTRSSDGRSYIWNDTTGKFWGRHAPILFPSIGRSNDDHYVLNGTKYAMRQHGFARDLEFDSIDQPDDASVNLTLHATDESRAIYPFDFALTVSYKLTDKGLRTDYTIANNSAAGTQSMPFAFGSHPAFALSQPLENYTVTVNDAKTPLTKFGIGPVPFRNGKVEPFSAAKGNVIPLSHELLDDGLIIINAPEATSATLAAKDGSYSVNVDLSDFPYVTLWSPERKNAPFVCVEPFHGLPDIAGEPGDWQKKPGNTSVAAGNSVHLGYDLTLD</sequence>
<dbReference type="InterPro" id="IPR008183">
    <property type="entry name" value="Aldose_1/G6P_1-epimerase"/>
</dbReference>
<evidence type="ECO:0000313" key="1">
    <source>
        <dbReference type="EMBL" id="WDF82749.1"/>
    </source>
</evidence>
<dbReference type="CDD" id="cd09024">
    <property type="entry name" value="Aldose_epim_lacX"/>
    <property type="match status" value="1"/>
</dbReference>
<protein>
    <submittedName>
        <fullName evidence="1">Aldose 1-epimerase family protein</fullName>
    </submittedName>
</protein>
<accession>A0ABY7WUM7</accession>
<dbReference type="RefSeq" id="WP_274260425.1">
    <property type="nucleotide sequence ID" value="NZ_CP117884.1"/>
</dbReference>
<dbReference type="Proteomes" id="UP001220377">
    <property type="component" value="Chromosome"/>
</dbReference>
<dbReference type="Pfam" id="PF01263">
    <property type="entry name" value="Aldose_epim"/>
    <property type="match status" value="1"/>
</dbReference>
<proteinExistence type="predicted"/>
<organism evidence="1 2">
    <name type="scientific">Lacticaseibacillus pabuli</name>
    <dbReference type="NCBI Taxonomy" id="3025672"/>
    <lineage>
        <taxon>Bacteria</taxon>
        <taxon>Bacillati</taxon>
        <taxon>Bacillota</taxon>
        <taxon>Bacilli</taxon>
        <taxon>Lactobacillales</taxon>
        <taxon>Lactobacillaceae</taxon>
        <taxon>Lacticaseibacillus</taxon>
    </lineage>
</organism>
<dbReference type="EMBL" id="CP117884">
    <property type="protein sequence ID" value="WDF82749.1"/>
    <property type="molecule type" value="Genomic_DNA"/>
</dbReference>
<name>A0ABY7WUM7_9LACO</name>
<reference evidence="1 2" key="1">
    <citation type="submission" date="2023-02" db="EMBL/GenBank/DDBJ databases">
        <title>Genome sequence of Lacticaseibacillus sp. KACC 23028.</title>
        <authorList>
            <person name="Kim S."/>
            <person name="Heo J."/>
            <person name="Kwon S.-W."/>
        </authorList>
    </citation>
    <scope>NUCLEOTIDE SEQUENCE [LARGE SCALE GENOMIC DNA]</scope>
    <source>
        <strain evidence="1 2">KACC 23028</strain>
    </source>
</reference>
<dbReference type="PANTHER" id="PTHR11122">
    <property type="entry name" value="APOSPORY-ASSOCIATED PROTEIN C-RELATED"/>
    <property type="match status" value="1"/>
</dbReference>
<dbReference type="PANTHER" id="PTHR11122:SF13">
    <property type="entry name" value="GLUCOSE-6-PHOSPHATE 1-EPIMERASE"/>
    <property type="match status" value="1"/>
</dbReference>
<dbReference type="SUPFAM" id="SSF74650">
    <property type="entry name" value="Galactose mutarotase-like"/>
    <property type="match status" value="1"/>
</dbReference>
<evidence type="ECO:0000313" key="2">
    <source>
        <dbReference type="Proteomes" id="UP001220377"/>
    </source>
</evidence>
<dbReference type="InterPro" id="IPR037481">
    <property type="entry name" value="LacX"/>
</dbReference>
<dbReference type="InterPro" id="IPR014718">
    <property type="entry name" value="GH-type_carb-bd"/>
</dbReference>
<gene>
    <name evidence="1" type="ORF">PQ472_00485</name>
</gene>
<dbReference type="Gene3D" id="2.70.98.10">
    <property type="match status" value="1"/>
</dbReference>
<keyword evidence="2" id="KW-1185">Reference proteome</keyword>
<dbReference type="InterPro" id="IPR011013">
    <property type="entry name" value="Gal_mutarotase_sf_dom"/>
</dbReference>